<dbReference type="EMBL" id="JBBYHS010000016">
    <property type="protein sequence ID" value="MEL1255146.1"/>
    <property type="molecule type" value="Genomic_DNA"/>
</dbReference>
<evidence type="ECO:0000313" key="4">
    <source>
        <dbReference type="Proteomes" id="UP001485226"/>
    </source>
</evidence>
<accession>A0ABU9ISE3</accession>
<gene>
    <name evidence="3" type="ORF">AAEO57_15255</name>
</gene>
<protein>
    <submittedName>
        <fullName evidence="3">T9SS type A sorting domain-containing protein</fullName>
    </submittedName>
</protein>
<keyword evidence="1 2" id="KW-0732">Signal</keyword>
<comment type="caution">
    <text evidence="3">The sequence shown here is derived from an EMBL/GenBank/DDBJ whole genome shotgun (WGS) entry which is preliminary data.</text>
</comment>
<dbReference type="InterPro" id="IPR026444">
    <property type="entry name" value="Secre_tail"/>
</dbReference>
<organism evidence="3 4">
    <name type="scientific">Flavobacterium calami</name>
    <dbReference type="NCBI Taxonomy" id="3139144"/>
    <lineage>
        <taxon>Bacteria</taxon>
        <taxon>Pseudomonadati</taxon>
        <taxon>Bacteroidota</taxon>
        <taxon>Flavobacteriia</taxon>
        <taxon>Flavobacteriales</taxon>
        <taxon>Flavobacteriaceae</taxon>
        <taxon>Flavobacterium</taxon>
    </lineage>
</organism>
<dbReference type="RefSeq" id="WP_341693890.1">
    <property type="nucleotide sequence ID" value="NZ_JBBYHS010000016.1"/>
</dbReference>
<keyword evidence="4" id="KW-1185">Reference proteome</keyword>
<feature type="signal peptide" evidence="2">
    <location>
        <begin position="1"/>
        <end position="20"/>
    </location>
</feature>
<evidence type="ECO:0000313" key="3">
    <source>
        <dbReference type="EMBL" id="MEL1255146.1"/>
    </source>
</evidence>
<dbReference type="NCBIfam" id="TIGR04183">
    <property type="entry name" value="Por_Secre_tail"/>
    <property type="match status" value="1"/>
</dbReference>
<feature type="chain" id="PRO_5045806286" evidence="2">
    <location>
        <begin position="21"/>
        <end position="375"/>
    </location>
</feature>
<dbReference type="Proteomes" id="UP001485226">
    <property type="component" value="Unassembled WGS sequence"/>
</dbReference>
<dbReference type="SUPFAM" id="SSF63825">
    <property type="entry name" value="YWTD domain"/>
    <property type="match status" value="1"/>
</dbReference>
<evidence type="ECO:0000256" key="1">
    <source>
        <dbReference type="ARBA" id="ARBA00022729"/>
    </source>
</evidence>
<sequence length="375" mass="40957">MTKKLLFTLLSFAIFSISYSQQEATDYISNLDEPSAIINKGNILYVQGPKKLYEINTASGSPTANVIYTAAANFYMNNLAISGNILYISEENYDEVANQAFGCRIIALDLNNPGAPVNVIYTTPNYVSALAITGSTIYFASEFEVALDDYTVQIQKIDVNNPVATVVVNNLAEDEEANDMAFYNNNLMISVGGVQKVFGFDTTETVINVSEYLTGLNYNKGLFVNGNNVFIADGNRIGTKPLNLPTPLTFVAQNTIYKDNNNGTPFNANFRDVVLIGDKLYMTLLNQGKVVTVQDATLSNNKFSQDLKGVSVYNSKTALIISGLENNQLASIYTLSGQLITSKELSAGENSIDISSYSHGAYIIRLGSKSFKFIK</sequence>
<reference evidence="3 4" key="1">
    <citation type="submission" date="2024-04" db="EMBL/GenBank/DDBJ databases">
        <title>Flavobacterium sp. DGU38 16S ribosomal RNA gene Genome sequencing and assembly.</title>
        <authorList>
            <person name="Park S."/>
        </authorList>
    </citation>
    <scope>NUCLEOTIDE SEQUENCE [LARGE SCALE GENOMIC DNA]</scope>
    <source>
        <strain evidence="3 4">DGU38</strain>
    </source>
</reference>
<evidence type="ECO:0000256" key="2">
    <source>
        <dbReference type="SAM" id="SignalP"/>
    </source>
</evidence>
<name>A0ABU9ISE3_9FLAO</name>
<proteinExistence type="predicted"/>